<dbReference type="SUPFAM" id="SSF52058">
    <property type="entry name" value="L domain-like"/>
    <property type="match status" value="1"/>
</dbReference>
<comment type="caution">
    <text evidence="1">The sequence shown here is derived from an EMBL/GenBank/DDBJ whole genome shotgun (WGS) entry which is preliminary data.</text>
</comment>
<dbReference type="Pfam" id="PF13306">
    <property type="entry name" value="LRR_5"/>
    <property type="match status" value="1"/>
</dbReference>
<dbReference type="Proteomes" id="UP001054902">
    <property type="component" value="Unassembled WGS sequence"/>
</dbReference>
<evidence type="ECO:0000313" key="1">
    <source>
        <dbReference type="EMBL" id="GFH57163.1"/>
    </source>
</evidence>
<evidence type="ECO:0000313" key="2">
    <source>
        <dbReference type="Proteomes" id="UP001054902"/>
    </source>
</evidence>
<dbReference type="Gene3D" id="3.80.10.10">
    <property type="entry name" value="Ribonuclease Inhibitor"/>
    <property type="match status" value="1"/>
</dbReference>
<gene>
    <name evidence="1" type="ORF">CTEN210_13639</name>
</gene>
<dbReference type="InterPro" id="IPR032675">
    <property type="entry name" value="LRR_dom_sf"/>
</dbReference>
<keyword evidence="2" id="KW-1185">Reference proteome</keyword>
<evidence type="ECO:0008006" key="3">
    <source>
        <dbReference type="Google" id="ProtNLM"/>
    </source>
</evidence>
<accession>A0AAD3D3P4</accession>
<sequence length="273" mass="31651">MRVQTEEWQRFIPGVRMYKGKKTLFYNGEILSKEIPLQYYGQGIEFLIYDEEERQSWEAIIVLPGVEVIAYLTFVDCIKVEAVIMADSSVRRIEESAFQDCYKLAYVKLSRNLEYIGRVAFFSTSLISVFIPPSCTRIDSQAFNSCDELIIFHVPQDTELYGWDVFHGTNLLGISPVEMNNEREVEDMDNEVSDWIKNINNDEQYALHRACSSFDPSEDYIYGIVQRERSLAIFKQKNSIGITPSQYLSANPYAEVTEQMIIKRFVLEIMGEL</sequence>
<dbReference type="EMBL" id="BLLK01000057">
    <property type="protein sequence ID" value="GFH57163.1"/>
    <property type="molecule type" value="Genomic_DNA"/>
</dbReference>
<name>A0AAD3D3P4_9STRA</name>
<protein>
    <recommendedName>
        <fullName evidence="3">Leucine-rich repeat domain-containing protein</fullName>
    </recommendedName>
</protein>
<organism evidence="1 2">
    <name type="scientific">Chaetoceros tenuissimus</name>
    <dbReference type="NCBI Taxonomy" id="426638"/>
    <lineage>
        <taxon>Eukaryota</taxon>
        <taxon>Sar</taxon>
        <taxon>Stramenopiles</taxon>
        <taxon>Ochrophyta</taxon>
        <taxon>Bacillariophyta</taxon>
        <taxon>Coscinodiscophyceae</taxon>
        <taxon>Chaetocerotophycidae</taxon>
        <taxon>Chaetocerotales</taxon>
        <taxon>Chaetocerotaceae</taxon>
        <taxon>Chaetoceros</taxon>
    </lineage>
</organism>
<dbReference type="InterPro" id="IPR026906">
    <property type="entry name" value="LRR_5"/>
</dbReference>
<reference evidence="1 2" key="1">
    <citation type="journal article" date="2021" name="Sci. Rep.">
        <title>The genome of the diatom Chaetoceros tenuissimus carries an ancient integrated fragment of an extant virus.</title>
        <authorList>
            <person name="Hongo Y."/>
            <person name="Kimura K."/>
            <person name="Takaki Y."/>
            <person name="Yoshida Y."/>
            <person name="Baba S."/>
            <person name="Kobayashi G."/>
            <person name="Nagasaki K."/>
            <person name="Hano T."/>
            <person name="Tomaru Y."/>
        </authorList>
    </citation>
    <scope>NUCLEOTIDE SEQUENCE [LARGE SCALE GENOMIC DNA]</scope>
    <source>
        <strain evidence="1 2">NIES-3715</strain>
    </source>
</reference>
<dbReference type="AlphaFoldDB" id="A0AAD3D3P4"/>
<proteinExistence type="predicted"/>